<dbReference type="InterPro" id="IPR050767">
    <property type="entry name" value="Sel1_AlgK"/>
</dbReference>
<dbReference type="SUPFAM" id="SSF48452">
    <property type="entry name" value="TPR-like"/>
    <property type="match status" value="1"/>
</dbReference>
<gene>
    <name evidence="1" type="ORF">RRU01S_32_00580</name>
</gene>
<comment type="caution">
    <text evidence="1">The sequence shown here is derived from an EMBL/GenBank/DDBJ whole genome shotgun (WGS) entry which is preliminary data.</text>
</comment>
<evidence type="ECO:0000313" key="1">
    <source>
        <dbReference type="EMBL" id="GAK73196.1"/>
    </source>
</evidence>
<dbReference type="Pfam" id="PF08238">
    <property type="entry name" value="Sel1"/>
    <property type="match status" value="6"/>
</dbReference>
<dbReference type="RefSeq" id="WP_045232611.1">
    <property type="nucleotide sequence ID" value="NZ_BBJU01000032.1"/>
</dbReference>
<organism evidence="1 2">
    <name type="scientific">Agrobacterium rubi TR3 = NBRC 13261</name>
    <dbReference type="NCBI Taxonomy" id="1368415"/>
    <lineage>
        <taxon>Bacteria</taxon>
        <taxon>Pseudomonadati</taxon>
        <taxon>Pseudomonadota</taxon>
        <taxon>Alphaproteobacteria</taxon>
        <taxon>Hyphomicrobiales</taxon>
        <taxon>Rhizobiaceae</taxon>
        <taxon>Rhizobium/Agrobacterium group</taxon>
        <taxon>Agrobacterium</taxon>
    </lineage>
</organism>
<proteinExistence type="predicted"/>
<protein>
    <submittedName>
        <fullName evidence="1">Uncharacterized protein</fullName>
    </submittedName>
</protein>
<dbReference type="eggNOG" id="COG0790">
    <property type="taxonomic scope" value="Bacteria"/>
</dbReference>
<dbReference type="OrthoDB" id="9797030at2"/>
<dbReference type="Proteomes" id="UP000028701">
    <property type="component" value="Unassembled WGS sequence"/>
</dbReference>
<sequence>MLRKYLATLADRYFEKRTAGPAPEKRWHKLYDVPLDELKQRVLSGDADAAFVLGDIYDQGYCGISLDRAQAVEWYEKAATLGHGDAMNNIASMYQHGDGPFPVNLIKAREYYEQGAKAGCGTAMGNLGHFYADGRAGLRQDQRRAVKFFKQGARRGDGDAMVSLGYRYGSGSGIRKSPLRELYWYRRALQTGNPRGSNNLGVAYYYGTIVKEDAEKGILLLSDALLNGFDRAAYTLGRANEDGKGTERNLEEALYLYRRAQAGGREDAGEDIERVLKRMGEEFSSAIDPEQRLEDLRAMVRDPKSSFSVEALFLELARLCQQLVEDKDNPAADQPYVLGRSSLIRGFVLWKQHNPAYLEPVETALAIDGRHSFLTPPERASLTTARAIAFARDHKWQEAVNLHRDALKIVESDPEAEENAVLAAMTDLAFCLHETNEFEEARKLNSEALARAEIVLGESDPALLRIIANLAQNEYALDHPDRSVELMRRRLAIAEQHEILDVIGATLRDLAIASFSAGDHASAEDLFRRQVAFAERNGDGEDIARARADLDDLFERLGKCRDN</sequence>
<dbReference type="SMART" id="SM00671">
    <property type="entry name" value="SEL1"/>
    <property type="match status" value="6"/>
</dbReference>
<dbReference type="EMBL" id="BBJU01000032">
    <property type="protein sequence ID" value="GAK73196.1"/>
    <property type="molecule type" value="Genomic_DNA"/>
</dbReference>
<dbReference type="PANTHER" id="PTHR11102">
    <property type="entry name" value="SEL-1-LIKE PROTEIN"/>
    <property type="match status" value="1"/>
</dbReference>
<dbReference type="AlphaFoldDB" id="A0A081D2Q0"/>
<dbReference type="InterPro" id="IPR006597">
    <property type="entry name" value="Sel1-like"/>
</dbReference>
<dbReference type="Gene3D" id="1.25.40.10">
    <property type="entry name" value="Tetratricopeptide repeat domain"/>
    <property type="match status" value="2"/>
</dbReference>
<dbReference type="PANTHER" id="PTHR11102:SF160">
    <property type="entry name" value="ERAD-ASSOCIATED E3 UBIQUITIN-PROTEIN LIGASE COMPONENT HRD3"/>
    <property type="match status" value="1"/>
</dbReference>
<dbReference type="Pfam" id="PF13424">
    <property type="entry name" value="TPR_12"/>
    <property type="match status" value="1"/>
</dbReference>
<evidence type="ECO:0000313" key="2">
    <source>
        <dbReference type="Proteomes" id="UP000028701"/>
    </source>
</evidence>
<dbReference type="SUPFAM" id="SSF81901">
    <property type="entry name" value="HCP-like"/>
    <property type="match status" value="1"/>
</dbReference>
<accession>A0A081D2Q0</accession>
<dbReference type="InterPro" id="IPR011990">
    <property type="entry name" value="TPR-like_helical_dom_sf"/>
</dbReference>
<name>A0A081D2Q0_9HYPH</name>
<reference evidence="1 2" key="1">
    <citation type="submission" date="2014-08" db="EMBL/GenBank/DDBJ databases">
        <title>Whole genome shotgun sequence of Rhizobium rubi NBRC 13261.</title>
        <authorList>
            <person name="Katano-Makiyama Y."/>
            <person name="Hosoyama A."/>
            <person name="Hashimoto M."/>
            <person name="Hosoyama Y."/>
            <person name="Noguchi M."/>
            <person name="Tsuchikane K."/>
            <person name="Uohara A."/>
            <person name="Ohji S."/>
            <person name="Ichikawa N."/>
            <person name="Kimura A."/>
            <person name="Yamazoe A."/>
            <person name="Fujita N."/>
        </authorList>
    </citation>
    <scope>NUCLEOTIDE SEQUENCE [LARGE SCALE GENOMIC DNA]</scope>
    <source>
        <strain evidence="1 2">NBRC 13261</strain>
    </source>
</reference>
<dbReference type="eggNOG" id="COG0457">
    <property type="taxonomic scope" value="Bacteria"/>
</dbReference>